<comment type="catalytic activity">
    <reaction evidence="3">
        <text>2 GTP = 3',3'-c-di-GMP + 2 diphosphate</text>
        <dbReference type="Rhea" id="RHEA:24898"/>
        <dbReference type="ChEBI" id="CHEBI:33019"/>
        <dbReference type="ChEBI" id="CHEBI:37565"/>
        <dbReference type="ChEBI" id="CHEBI:58805"/>
        <dbReference type="EC" id="2.7.7.65"/>
    </reaction>
</comment>
<dbReference type="InterPro" id="IPR029787">
    <property type="entry name" value="Nucleotide_cyclase"/>
</dbReference>
<dbReference type="GO" id="GO:0005886">
    <property type="term" value="C:plasma membrane"/>
    <property type="evidence" value="ECO:0007669"/>
    <property type="project" value="TreeGrafter"/>
</dbReference>
<name>A0A2T3QIM4_PHODM</name>
<dbReference type="InterPro" id="IPR029016">
    <property type="entry name" value="GAF-like_dom_sf"/>
</dbReference>
<evidence type="ECO:0000256" key="3">
    <source>
        <dbReference type="ARBA" id="ARBA00034247"/>
    </source>
</evidence>
<organism evidence="6 7">
    <name type="scientific">Photobacterium damselae</name>
    <dbReference type="NCBI Taxonomy" id="38293"/>
    <lineage>
        <taxon>Bacteria</taxon>
        <taxon>Pseudomonadati</taxon>
        <taxon>Pseudomonadota</taxon>
        <taxon>Gammaproteobacteria</taxon>
        <taxon>Vibrionales</taxon>
        <taxon>Vibrionaceae</taxon>
        <taxon>Photobacterium</taxon>
    </lineage>
</organism>
<dbReference type="PANTHER" id="PTHR45138:SF9">
    <property type="entry name" value="DIGUANYLATE CYCLASE DGCM-RELATED"/>
    <property type="match status" value="1"/>
</dbReference>
<evidence type="ECO:0000256" key="2">
    <source>
        <dbReference type="ARBA" id="ARBA00012528"/>
    </source>
</evidence>
<sequence>MAEHPILSEILTILTRLPQCTGLEEVQQTHQQVLAMAHQHKINFPDEFEQFITAYEAYRSNNMAKAIPTFLHCQRICYQQHSAVLSLYCDIHLGTIYTMLGQFQHGLTHFLKAYKNSNLKDRNFQMLLNLNIGDAYLLLNDFKQGERYCRKADKLALELDDLNCISLAKMNVALALAHQGDLIDSEAWIQEAIHYAQKTLCQRTLGYAWSYQGRISAIQNNYSKAKHSYITSDYFFAQSYEYFGRSENQYFYALLLLKKNKLKAALNHCQQAEKLISNEEHYQAKNRLYHLQVQIYQQQGDFDKANNILALQAKEANDEITRSAGRGTRYMDYILPLGEQKRQFDNLQQLHNNLSVITKIGQQIATANNLRAHLPEIYQQLNLIIPIHVFGIALYDQAQHQLNYDYFIEDGAVIPPIIIRCEDDSSLGAYSVAHQQQLHLNTSSKQDLAVYVDPQKMDRQLFQGNDEKTQSIIITPITLNEITIGVLFLEHHTPYLYQQHHCDLAKQLAGYIAVSLENLRQTNILKQQQQELEAVNQRLNTLSRYDALTQLFNRYELDTIAPNLINEAQKQQKSLTCLMIDIDFYKTFNDHYGHQQGDKVLRLVAKFIHQAFSEQQDFAFRYGGDEFLLLAFNQSQEQIQTKVEQLQQYLEQENIEHHYSQCSERLTLSIGSYTWQPDSFDDLTVESLIHQTDQALYFAKQKHRNRYVTYQQRQQEQID</sequence>
<accession>A0A2T3QIM4</accession>
<comment type="cofactor">
    <cofactor evidence="1">
        <name>Mg(2+)</name>
        <dbReference type="ChEBI" id="CHEBI:18420"/>
    </cofactor>
</comment>
<dbReference type="AlphaFoldDB" id="A0A2T3QIM4"/>
<dbReference type="EMBL" id="UATL01000005">
    <property type="protein sequence ID" value="SPY44128.1"/>
    <property type="molecule type" value="Genomic_DNA"/>
</dbReference>
<dbReference type="Pfam" id="PF00990">
    <property type="entry name" value="GGDEF"/>
    <property type="match status" value="1"/>
</dbReference>
<dbReference type="InterPro" id="IPR000160">
    <property type="entry name" value="GGDEF_dom"/>
</dbReference>
<dbReference type="EC" id="2.7.7.65" evidence="2"/>
<dbReference type="InterPro" id="IPR050469">
    <property type="entry name" value="Diguanylate_Cyclase"/>
</dbReference>
<gene>
    <name evidence="6" type="primary">cph2_4</name>
    <name evidence="6" type="ORF">NCTC11647_03065</name>
</gene>
<evidence type="ECO:0000313" key="7">
    <source>
        <dbReference type="Proteomes" id="UP000251647"/>
    </source>
</evidence>
<feature type="domain" description="GGDEF" evidence="5">
    <location>
        <begin position="573"/>
        <end position="712"/>
    </location>
</feature>
<dbReference type="GO" id="GO:1902201">
    <property type="term" value="P:negative regulation of bacterial-type flagellum-dependent cell motility"/>
    <property type="evidence" value="ECO:0007669"/>
    <property type="project" value="TreeGrafter"/>
</dbReference>
<dbReference type="Proteomes" id="UP000251647">
    <property type="component" value="Unassembled WGS sequence"/>
</dbReference>
<dbReference type="FunFam" id="3.30.70.270:FF:000001">
    <property type="entry name" value="Diguanylate cyclase domain protein"/>
    <property type="match status" value="1"/>
</dbReference>
<evidence type="ECO:0000256" key="4">
    <source>
        <dbReference type="SAM" id="Coils"/>
    </source>
</evidence>
<dbReference type="Gene3D" id="3.30.70.270">
    <property type="match status" value="1"/>
</dbReference>
<dbReference type="OrthoDB" id="9805474at2"/>
<dbReference type="InterPro" id="IPR011990">
    <property type="entry name" value="TPR-like_helical_dom_sf"/>
</dbReference>
<dbReference type="InterPro" id="IPR043128">
    <property type="entry name" value="Rev_trsase/Diguanyl_cyclase"/>
</dbReference>
<dbReference type="GO" id="GO:0043709">
    <property type="term" value="P:cell adhesion involved in single-species biofilm formation"/>
    <property type="evidence" value="ECO:0007669"/>
    <property type="project" value="TreeGrafter"/>
</dbReference>
<protein>
    <recommendedName>
        <fullName evidence="2">diguanylate cyclase</fullName>
        <ecNumber evidence="2">2.7.7.65</ecNumber>
    </recommendedName>
</protein>
<reference evidence="6 7" key="1">
    <citation type="submission" date="2018-06" db="EMBL/GenBank/DDBJ databases">
        <authorList>
            <consortium name="Pathogen Informatics"/>
            <person name="Doyle S."/>
        </authorList>
    </citation>
    <scope>NUCLEOTIDE SEQUENCE [LARGE SCALE GENOMIC DNA]</scope>
    <source>
        <strain evidence="6 7">NCTC11647</strain>
    </source>
</reference>
<dbReference type="CDD" id="cd01949">
    <property type="entry name" value="GGDEF"/>
    <property type="match status" value="1"/>
</dbReference>
<dbReference type="SMART" id="SM00267">
    <property type="entry name" value="GGDEF"/>
    <property type="match status" value="1"/>
</dbReference>
<proteinExistence type="predicted"/>
<evidence type="ECO:0000313" key="6">
    <source>
        <dbReference type="EMBL" id="SPY44128.1"/>
    </source>
</evidence>
<dbReference type="SUPFAM" id="SSF55073">
    <property type="entry name" value="Nucleotide cyclase"/>
    <property type="match status" value="1"/>
</dbReference>
<dbReference type="Gene3D" id="3.30.450.40">
    <property type="match status" value="1"/>
</dbReference>
<dbReference type="SUPFAM" id="SSF55781">
    <property type="entry name" value="GAF domain-like"/>
    <property type="match status" value="1"/>
</dbReference>
<keyword evidence="4" id="KW-0175">Coiled coil</keyword>
<dbReference type="GO" id="GO:0052621">
    <property type="term" value="F:diguanylate cyclase activity"/>
    <property type="evidence" value="ECO:0007669"/>
    <property type="project" value="UniProtKB-EC"/>
</dbReference>
<dbReference type="RefSeq" id="WP_005305944.1">
    <property type="nucleotide sequence ID" value="NZ_PYOG01000014.1"/>
</dbReference>
<dbReference type="NCBIfam" id="TIGR00254">
    <property type="entry name" value="GGDEF"/>
    <property type="match status" value="1"/>
</dbReference>
<dbReference type="PROSITE" id="PS50887">
    <property type="entry name" value="GGDEF"/>
    <property type="match status" value="1"/>
</dbReference>
<evidence type="ECO:0000256" key="1">
    <source>
        <dbReference type="ARBA" id="ARBA00001946"/>
    </source>
</evidence>
<dbReference type="SUPFAM" id="SSF48452">
    <property type="entry name" value="TPR-like"/>
    <property type="match status" value="2"/>
</dbReference>
<dbReference type="Gene3D" id="1.25.40.10">
    <property type="entry name" value="Tetratricopeptide repeat domain"/>
    <property type="match status" value="1"/>
</dbReference>
<feature type="coiled-coil region" evidence="4">
    <location>
        <begin position="518"/>
        <end position="545"/>
    </location>
</feature>
<evidence type="ECO:0000259" key="5">
    <source>
        <dbReference type="PROSITE" id="PS50887"/>
    </source>
</evidence>
<dbReference type="PANTHER" id="PTHR45138">
    <property type="entry name" value="REGULATORY COMPONENTS OF SENSORY TRANSDUCTION SYSTEM"/>
    <property type="match status" value="1"/>
</dbReference>